<evidence type="ECO:0000313" key="1">
    <source>
        <dbReference type="EMBL" id="CAE7333328.1"/>
    </source>
</evidence>
<dbReference type="Proteomes" id="UP000601435">
    <property type="component" value="Unassembled WGS sequence"/>
</dbReference>
<proteinExistence type="predicted"/>
<dbReference type="EMBL" id="CAJNJA010013978">
    <property type="protein sequence ID" value="CAE7333328.1"/>
    <property type="molecule type" value="Genomic_DNA"/>
</dbReference>
<feature type="non-terminal residue" evidence="1">
    <location>
        <position position="1"/>
    </location>
</feature>
<comment type="caution">
    <text evidence="1">The sequence shown here is derived from an EMBL/GenBank/DDBJ whole genome shotgun (WGS) entry which is preliminary data.</text>
</comment>
<dbReference type="AlphaFoldDB" id="A0A812P1A3"/>
<protein>
    <submittedName>
        <fullName evidence="1">Uncharacterized protein</fullName>
    </submittedName>
</protein>
<gene>
    <name evidence="1" type="ORF">SNEC2469_LOCUS8485</name>
</gene>
<name>A0A812P1A3_9DINO</name>
<dbReference type="OrthoDB" id="10314432at2759"/>
<sequence>IQLALAWTSEVFVTHSAGLANKVLEYFTNMQQKSQKSMASQKEVSQEAFFASQVLGCIEQARRHGGLDSEWTSMLAEAITAIGSMHARVDSILRDHGWLGNQFSAPPRIDELAKDLESCRKARG</sequence>
<keyword evidence="2" id="KW-1185">Reference proteome</keyword>
<accession>A0A812P1A3</accession>
<organism evidence="1 2">
    <name type="scientific">Symbiodinium necroappetens</name>
    <dbReference type="NCBI Taxonomy" id="1628268"/>
    <lineage>
        <taxon>Eukaryota</taxon>
        <taxon>Sar</taxon>
        <taxon>Alveolata</taxon>
        <taxon>Dinophyceae</taxon>
        <taxon>Suessiales</taxon>
        <taxon>Symbiodiniaceae</taxon>
        <taxon>Symbiodinium</taxon>
    </lineage>
</organism>
<reference evidence="1" key="1">
    <citation type="submission" date="2021-02" db="EMBL/GenBank/DDBJ databases">
        <authorList>
            <person name="Dougan E. K."/>
            <person name="Rhodes N."/>
            <person name="Thang M."/>
            <person name="Chan C."/>
        </authorList>
    </citation>
    <scope>NUCLEOTIDE SEQUENCE</scope>
</reference>
<evidence type="ECO:0000313" key="2">
    <source>
        <dbReference type="Proteomes" id="UP000601435"/>
    </source>
</evidence>